<keyword evidence="1" id="KW-1133">Transmembrane helix</keyword>
<accession>A0ABV9C513</accession>
<dbReference type="Gene3D" id="3.30.700.10">
    <property type="entry name" value="Glycoprotein, Type 4 Pilin"/>
    <property type="match status" value="1"/>
</dbReference>
<dbReference type="InterPro" id="IPR012902">
    <property type="entry name" value="N_methyl_site"/>
</dbReference>
<dbReference type="Proteomes" id="UP001595961">
    <property type="component" value="Unassembled WGS sequence"/>
</dbReference>
<evidence type="ECO:0000256" key="1">
    <source>
        <dbReference type="SAM" id="Phobius"/>
    </source>
</evidence>
<dbReference type="Pfam" id="PF07963">
    <property type="entry name" value="N_methyl"/>
    <property type="match status" value="1"/>
</dbReference>
<dbReference type="NCBIfam" id="TIGR02532">
    <property type="entry name" value="IV_pilin_GFxxxE"/>
    <property type="match status" value="1"/>
</dbReference>
<feature type="transmembrane region" description="Helical" evidence="1">
    <location>
        <begin position="6"/>
        <end position="30"/>
    </location>
</feature>
<dbReference type="PANTHER" id="PTHR30093">
    <property type="entry name" value="GENERAL SECRETION PATHWAY PROTEIN G"/>
    <property type="match status" value="1"/>
</dbReference>
<sequence length="135" mass="14461">MRRVHGFTLIELMVVVAIIAVLAAFAVPAYSRYGYRARRTDGQELLLRIATAQERYYATYNKYGALAELGFADPALSDNGFYSVSLSNQTASTYLATATPRSAQQSDACGSLQLDGMGTKTSAAAGNVSNNGSCW</sequence>
<evidence type="ECO:0000313" key="2">
    <source>
        <dbReference type="EMBL" id="MFC4527629.1"/>
    </source>
</evidence>
<proteinExistence type="predicted"/>
<evidence type="ECO:0000313" key="3">
    <source>
        <dbReference type="Proteomes" id="UP001595961"/>
    </source>
</evidence>
<dbReference type="SUPFAM" id="SSF54523">
    <property type="entry name" value="Pili subunits"/>
    <property type="match status" value="1"/>
</dbReference>
<dbReference type="PROSITE" id="PS00409">
    <property type="entry name" value="PROKAR_NTER_METHYL"/>
    <property type="match status" value="1"/>
</dbReference>
<dbReference type="RefSeq" id="WP_323134924.1">
    <property type="nucleotide sequence ID" value="NZ_CP064028.1"/>
</dbReference>
<dbReference type="EMBL" id="JBHSGA010000017">
    <property type="protein sequence ID" value="MFC4527629.1"/>
    <property type="molecule type" value="Genomic_DNA"/>
</dbReference>
<name>A0ABV9C513_9GAMM</name>
<keyword evidence="3" id="KW-1185">Reference proteome</keyword>
<dbReference type="Pfam" id="PF16732">
    <property type="entry name" value="ComP_DUS"/>
    <property type="match status" value="1"/>
</dbReference>
<organism evidence="2 3">
    <name type="scientific">Dyella halodurans</name>
    <dbReference type="NCBI Taxonomy" id="1920171"/>
    <lineage>
        <taxon>Bacteria</taxon>
        <taxon>Pseudomonadati</taxon>
        <taxon>Pseudomonadota</taxon>
        <taxon>Gammaproteobacteria</taxon>
        <taxon>Lysobacterales</taxon>
        <taxon>Rhodanobacteraceae</taxon>
        <taxon>Dyella</taxon>
    </lineage>
</organism>
<dbReference type="InterPro" id="IPR045584">
    <property type="entry name" value="Pilin-like"/>
</dbReference>
<keyword evidence="1" id="KW-0472">Membrane</keyword>
<gene>
    <name evidence="2" type="ORF">ACFO5W_13370</name>
</gene>
<protein>
    <submittedName>
        <fullName evidence="2">Type IV pilin protein</fullName>
    </submittedName>
</protein>
<comment type="caution">
    <text evidence="2">The sequence shown here is derived from an EMBL/GenBank/DDBJ whole genome shotgun (WGS) entry which is preliminary data.</text>
</comment>
<reference evidence="3" key="1">
    <citation type="journal article" date="2019" name="Int. J. Syst. Evol. Microbiol.">
        <title>The Global Catalogue of Microorganisms (GCM) 10K type strain sequencing project: providing services to taxonomists for standard genome sequencing and annotation.</title>
        <authorList>
            <consortium name="The Broad Institute Genomics Platform"/>
            <consortium name="The Broad Institute Genome Sequencing Center for Infectious Disease"/>
            <person name="Wu L."/>
            <person name="Ma J."/>
        </authorList>
    </citation>
    <scope>NUCLEOTIDE SEQUENCE [LARGE SCALE GENOMIC DNA]</scope>
    <source>
        <strain evidence="3">CCM 4481</strain>
    </source>
</reference>
<keyword evidence="1" id="KW-0812">Transmembrane</keyword>
<dbReference type="PANTHER" id="PTHR30093:SF47">
    <property type="entry name" value="TYPE IV PILUS NON-CORE MINOR PILIN PILE"/>
    <property type="match status" value="1"/>
</dbReference>
<dbReference type="InterPro" id="IPR031982">
    <property type="entry name" value="PilE-like"/>
</dbReference>